<dbReference type="EMBL" id="JADCTT010000004">
    <property type="protein sequence ID" value="KAF9753602.1"/>
    <property type="molecule type" value="Genomic_DNA"/>
</dbReference>
<gene>
    <name evidence="1" type="ORF">IM811_012360</name>
</gene>
<dbReference type="AlphaFoldDB" id="A0A8H7TNV8"/>
<reference evidence="1" key="1">
    <citation type="submission" date="2020-10" db="EMBL/GenBank/DDBJ databases">
        <title>High-Quality Genome Resource of Clonostachys rosea strain S41 by Oxford Nanopore Long-Read Sequencing.</title>
        <authorList>
            <person name="Wang H."/>
        </authorList>
    </citation>
    <scope>NUCLEOTIDE SEQUENCE</scope>
    <source>
        <strain evidence="1">S41</strain>
    </source>
</reference>
<proteinExistence type="predicted"/>
<accession>A0A8H7TNV8</accession>
<protein>
    <submittedName>
        <fullName evidence="1">Uncharacterized protein</fullName>
    </submittedName>
</protein>
<evidence type="ECO:0000313" key="2">
    <source>
        <dbReference type="Proteomes" id="UP000616885"/>
    </source>
</evidence>
<organism evidence="1 2">
    <name type="scientific">Bionectria ochroleuca</name>
    <name type="common">Gliocladium roseum</name>
    <dbReference type="NCBI Taxonomy" id="29856"/>
    <lineage>
        <taxon>Eukaryota</taxon>
        <taxon>Fungi</taxon>
        <taxon>Dikarya</taxon>
        <taxon>Ascomycota</taxon>
        <taxon>Pezizomycotina</taxon>
        <taxon>Sordariomycetes</taxon>
        <taxon>Hypocreomycetidae</taxon>
        <taxon>Hypocreales</taxon>
        <taxon>Bionectriaceae</taxon>
        <taxon>Clonostachys</taxon>
    </lineage>
</organism>
<evidence type="ECO:0000313" key="1">
    <source>
        <dbReference type="EMBL" id="KAF9753602.1"/>
    </source>
</evidence>
<dbReference type="Proteomes" id="UP000616885">
    <property type="component" value="Unassembled WGS sequence"/>
</dbReference>
<sequence>MSEDGQKEASIPKTNKPNRKRALLSPVLVVYPIAPGQISVVFPVAKGLVRFWHRQSEPRDATSAGQNRASLWGPHIVAGGSTSMALAMKATDQCRRSTRHPAQAFVAGQRTGVDAGADVGVDAARRLALLGWPSYTSGGPFNLGV</sequence>
<comment type="caution">
    <text evidence="1">The sequence shown here is derived from an EMBL/GenBank/DDBJ whole genome shotgun (WGS) entry which is preliminary data.</text>
</comment>
<name>A0A8H7TNV8_BIOOC</name>